<dbReference type="SUPFAM" id="SSF52096">
    <property type="entry name" value="ClpP/crotonase"/>
    <property type="match status" value="1"/>
</dbReference>
<dbReference type="Proteomes" id="UP000258309">
    <property type="component" value="Unassembled WGS sequence"/>
</dbReference>
<gene>
    <name evidence="1" type="ORF">B7463_g5205</name>
</gene>
<protein>
    <submittedName>
        <fullName evidence="1">Uncharacterized protein</fullName>
    </submittedName>
</protein>
<dbReference type="STRING" id="5539.A0A3E2HCK2"/>
<dbReference type="OrthoDB" id="410701at2759"/>
<evidence type="ECO:0000313" key="1">
    <source>
        <dbReference type="EMBL" id="RFU31120.1"/>
    </source>
</evidence>
<accession>A0A3E2HCK2</accession>
<organism evidence="1 2">
    <name type="scientific">Scytalidium lignicola</name>
    <name type="common">Hyphomycete</name>
    <dbReference type="NCBI Taxonomy" id="5539"/>
    <lineage>
        <taxon>Eukaryota</taxon>
        <taxon>Fungi</taxon>
        <taxon>Dikarya</taxon>
        <taxon>Ascomycota</taxon>
        <taxon>Pezizomycotina</taxon>
        <taxon>Leotiomycetes</taxon>
        <taxon>Leotiomycetes incertae sedis</taxon>
        <taxon>Scytalidium</taxon>
    </lineage>
</organism>
<evidence type="ECO:0000313" key="2">
    <source>
        <dbReference type="Proteomes" id="UP000258309"/>
    </source>
</evidence>
<feature type="non-terminal residue" evidence="1">
    <location>
        <position position="116"/>
    </location>
</feature>
<dbReference type="InterPro" id="IPR029045">
    <property type="entry name" value="ClpP/crotonase-like_dom_sf"/>
</dbReference>
<proteinExistence type="predicted"/>
<dbReference type="Gene3D" id="3.90.226.10">
    <property type="entry name" value="2-enoyl-CoA Hydratase, Chain A, domain 1"/>
    <property type="match status" value="1"/>
</dbReference>
<dbReference type="AlphaFoldDB" id="A0A3E2HCK2"/>
<sequence length="116" mass="12869">MEYILSSKDIGAEDAERIGWINKAFTTRKQMMAYVDELANRIALFPQEVIGFGKQAINAASRPTPQALEAEREVFAETLTFPGSQLLVGKLITASHNETKGQVELYLGEAIPSFYD</sequence>
<name>A0A3E2HCK2_SCYLI</name>
<dbReference type="EMBL" id="NCSJ02000083">
    <property type="protein sequence ID" value="RFU31120.1"/>
    <property type="molecule type" value="Genomic_DNA"/>
</dbReference>
<reference evidence="1 2" key="1">
    <citation type="submission" date="2018-05" db="EMBL/GenBank/DDBJ databases">
        <title>Draft genome sequence of Scytalidium lignicola DSM 105466, a ubiquitous saprotrophic fungus.</title>
        <authorList>
            <person name="Buettner E."/>
            <person name="Gebauer A.M."/>
            <person name="Hofrichter M."/>
            <person name="Liers C."/>
            <person name="Kellner H."/>
        </authorList>
    </citation>
    <scope>NUCLEOTIDE SEQUENCE [LARGE SCALE GENOMIC DNA]</scope>
    <source>
        <strain evidence="1 2">DSM 105466</strain>
    </source>
</reference>
<keyword evidence="2" id="KW-1185">Reference proteome</keyword>
<feature type="non-terminal residue" evidence="1">
    <location>
        <position position="1"/>
    </location>
</feature>
<comment type="caution">
    <text evidence="1">The sequence shown here is derived from an EMBL/GenBank/DDBJ whole genome shotgun (WGS) entry which is preliminary data.</text>
</comment>